<accession>A0A2T5FTY8</accession>
<dbReference type="Gene3D" id="3.20.20.30">
    <property type="entry name" value="Luciferase-like domain"/>
    <property type="match status" value="1"/>
</dbReference>
<organism evidence="6 7">
    <name type="scientific">Sphingomonas oleivorans</name>
    <dbReference type="NCBI Taxonomy" id="1735121"/>
    <lineage>
        <taxon>Bacteria</taxon>
        <taxon>Pseudomonadati</taxon>
        <taxon>Pseudomonadota</taxon>
        <taxon>Alphaproteobacteria</taxon>
        <taxon>Sphingomonadales</taxon>
        <taxon>Sphingomonadaceae</taxon>
        <taxon>Sphingomonas</taxon>
    </lineage>
</organism>
<dbReference type="RefSeq" id="WP_107969625.1">
    <property type="nucleotide sequence ID" value="NZ_NWBU01000017.1"/>
</dbReference>
<evidence type="ECO:0000256" key="1">
    <source>
        <dbReference type="ARBA" id="ARBA00022630"/>
    </source>
</evidence>
<protein>
    <recommendedName>
        <fullName evidence="5">Luciferase-like domain-containing protein</fullName>
    </recommendedName>
</protein>
<dbReference type="InterPro" id="IPR050172">
    <property type="entry name" value="SsuD_RutA_monooxygenase"/>
</dbReference>
<evidence type="ECO:0000256" key="4">
    <source>
        <dbReference type="ARBA" id="ARBA00023033"/>
    </source>
</evidence>
<proteinExistence type="predicted"/>
<dbReference type="InterPro" id="IPR036661">
    <property type="entry name" value="Luciferase-like_sf"/>
</dbReference>
<gene>
    <name evidence="6" type="ORF">CLG96_16505</name>
</gene>
<evidence type="ECO:0000313" key="6">
    <source>
        <dbReference type="EMBL" id="PTQ07754.1"/>
    </source>
</evidence>
<dbReference type="PANTHER" id="PTHR42847">
    <property type="entry name" value="ALKANESULFONATE MONOOXYGENASE"/>
    <property type="match status" value="1"/>
</dbReference>
<dbReference type="SUPFAM" id="SSF51679">
    <property type="entry name" value="Bacterial luciferase-like"/>
    <property type="match status" value="1"/>
</dbReference>
<keyword evidence="2" id="KW-0288">FMN</keyword>
<reference evidence="6 7" key="1">
    <citation type="submission" date="2017-09" db="EMBL/GenBank/DDBJ databases">
        <title>Sphingomonas panjinensis sp.nov., isolated from oil-contaminated soil.</title>
        <authorList>
            <person name="Wang L."/>
            <person name="Chen L."/>
        </authorList>
    </citation>
    <scope>NUCLEOTIDE SEQUENCE [LARGE SCALE GENOMIC DNA]</scope>
    <source>
        <strain evidence="6 7">FW-11</strain>
    </source>
</reference>
<sequence>MTIRTYWQLDPAAEHSRSEPADRPRWQPVIRDVRNASINRYDHYAQIARGAAITGFDGLFIPHRDAHDDSQIIAAVVARSTPRLALIPEFPASVGSAVYAAKQAVSFQRLAHVRLGWAIAPDVDAKARARGGDHVPDEELVARTEEFLTVARGVHGRHPFTFKGRFFEVERGGFEEPLNRVAFPKVFLRGNSEEAVALSARQADVHLFDAAPIDALRHAIEALDRQALSAGRSVEFGLLLSIAARESEAEAREVGGPNLTGSYDSVAGRLAELAAIGIRHFVLSASPSFEEVYRIGQFVLPRFRAATAPARAA</sequence>
<keyword evidence="7" id="KW-1185">Reference proteome</keyword>
<evidence type="ECO:0000313" key="7">
    <source>
        <dbReference type="Proteomes" id="UP000244162"/>
    </source>
</evidence>
<dbReference type="EMBL" id="NWBU01000017">
    <property type="protein sequence ID" value="PTQ07754.1"/>
    <property type="molecule type" value="Genomic_DNA"/>
</dbReference>
<dbReference type="AlphaFoldDB" id="A0A2T5FTY8"/>
<dbReference type="OrthoDB" id="9814695at2"/>
<feature type="domain" description="Luciferase-like" evidence="5">
    <location>
        <begin position="38"/>
        <end position="253"/>
    </location>
</feature>
<dbReference type="GO" id="GO:0046306">
    <property type="term" value="P:alkanesulfonate catabolic process"/>
    <property type="evidence" value="ECO:0007669"/>
    <property type="project" value="TreeGrafter"/>
</dbReference>
<name>A0A2T5FTY8_9SPHN</name>
<dbReference type="Pfam" id="PF00296">
    <property type="entry name" value="Bac_luciferase"/>
    <property type="match status" value="1"/>
</dbReference>
<dbReference type="GO" id="GO:0008726">
    <property type="term" value="F:alkanesulfonate monooxygenase activity"/>
    <property type="evidence" value="ECO:0007669"/>
    <property type="project" value="TreeGrafter"/>
</dbReference>
<evidence type="ECO:0000259" key="5">
    <source>
        <dbReference type="Pfam" id="PF00296"/>
    </source>
</evidence>
<comment type="caution">
    <text evidence="6">The sequence shown here is derived from an EMBL/GenBank/DDBJ whole genome shotgun (WGS) entry which is preliminary data.</text>
</comment>
<evidence type="ECO:0000256" key="2">
    <source>
        <dbReference type="ARBA" id="ARBA00022643"/>
    </source>
</evidence>
<dbReference type="Proteomes" id="UP000244162">
    <property type="component" value="Unassembled WGS sequence"/>
</dbReference>
<keyword evidence="3" id="KW-0560">Oxidoreductase</keyword>
<dbReference type="PANTHER" id="PTHR42847:SF4">
    <property type="entry name" value="ALKANESULFONATE MONOOXYGENASE-RELATED"/>
    <property type="match status" value="1"/>
</dbReference>
<dbReference type="InterPro" id="IPR011251">
    <property type="entry name" value="Luciferase-like_dom"/>
</dbReference>
<evidence type="ECO:0000256" key="3">
    <source>
        <dbReference type="ARBA" id="ARBA00023002"/>
    </source>
</evidence>
<keyword evidence="1" id="KW-0285">Flavoprotein</keyword>
<keyword evidence="4" id="KW-0503">Monooxygenase</keyword>